<dbReference type="AlphaFoldDB" id="A0A1I5YSF7"/>
<keyword evidence="2" id="KW-1185">Reference proteome</keyword>
<evidence type="ECO:0000313" key="1">
    <source>
        <dbReference type="EMBL" id="SFQ47234.1"/>
    </source>
</evidence>
<gene>
    <name evidence="1" type="ORF">SAMN04487928_1561</name>
</gene>
<accession>A0A1I5YSF7</accession>
<name>A0A1I5YSF7_9FIRM</name>
<dbReference type="EMBL" id="FOXO01000056">
    <property type="protein sequence ID" value="SFQ47234.1"/>
    <property type="molecule type" value="Genomic_DNA"/>
</dbReference>
<sequence>MDKELTQRIELLEQIIAQAKKGFE</sequence>
<organism evidence="1 2">
    <name type="scientific">Butyrivibrio proteoclasticus</name>
    <dbReference type="NCBI Taxonomy" id="43305"/>
    <lineage>
        <taxon>Bacteria</taxon>
        <taxon>Bacillati</taxon>
        <taxon>Bacillota</taxon>
        <taxon>Clostridia</taxon>
        <taxon>Lachnospirales</taxon>
        <taxon>Lachnospiraceae</taxon>
        <taxon>Butyrivibrio</taxon>
    </lineage>
</organism>
<proteinExistence type="predicted"/>
<reference evidence="2" key="1">
    <citation type="submission" date="2016-10" db="EMBL/GenBank/DDBJ databases">
        <authorList>
            <person name="Varghese N."/>
            <person name="Submissions S."/>
        </authorList>
    </citation>
    <scope>NUCLEOTIDE SEQUENCE [LARGE SCALE GENOMIC DNA]</scope>
    <source>
        <strain evidence="2">P18</strain>
    </source>
</reference>
<protein>
    <submittedName>
        <fullName evidence="1">Uncharacterized protein</fullName>
    </submittedName>
</protein>
<evidence type="ECO:0000313" key="2">
    <source>
        <dbReference type="Proteomes" id="UP000182624"/>
    </source>
</evidence>
<dbReference type="Proteomes" id="UP000182624">
    <property type="component" value="Unassembled WGS sequence"/>
</dbReference>